<feature type="transmembrane region" description="Helical" evidence="5">
    <location>
        <begin position="129"/>
        <end position="148"/>
    </location>
</feature>
<dbReference type="InterPro" id="IPR004254">
    <property type="entry name" value="AdipoR/HlyIII-related"/>
</dbReference>
<organism evidence="6">
    <name type="scientific">marine metagenome</name>
    <dbReference type="NCBI Taxonomy" id="408172"/>
    <lineage>
        <taxon>unclassified sequences</taxon>
        <taxon>metagenomes</taxon>
        <taxon>ecological metagenomes</taxon>
    </lineage>
</organism>
<feature type="transmembrane region" description="Helical" evidence="5">
    <location>
        <begin position="16"/>
        <end position="36"/>
    </location>
</feature>
<keyword evidence="2 5" id="KW-0812">Transmembrane</keyword>
<dbReference type="EMBL" id="UINC01018074">
    <property type="protein sequence ID" value="SVA75567.1"/>
    <property type="molecule type" value="Genomic_DNA"/>
</dbReference>
<keyword evidence="3 5" id="KW-1133">Transmembrane helix</keyword>
<evidence type="ECO:0000256" key="1">
    <source>
        <dbReference type="ARBA" id="ARBA00004141"/>
    </source>
</evidence>
<dbReference type="Pfam" id="PF03006">
    <property type="entry name" value="HlyIII"/>
    <property type="match status" value="1"/>
</dbReference>
<comment type="subcellular location">
    <subcellularLocation>
        <location evidence="1">Membrane</location>
        <topology evidence="1">Multi-pass membrane protein</topology>
    </subcellularLocation>
</comment>
<dbReference type="PANTHER" id="PTHR20855">
    <property type="entry name" value="ADIPOR/PROGESTIN RECEPTOR-RELATED"/>
    <property type="match status" value="1"/>
</dbReference>
<feature type="transmembrane region" description="Helical" evidence="5">
    <location>
        <begin position="194"/>
        <end position="215"/>
    </location>
</feature>
<feature type="non-terminal residue" evidence="6">
    <location>
        <position position="1"/>
    </location>
</feature>
<evidence type="ECO:0000256" key="3">
    <source>
        <dbReference type="ARBA" id="ARBA00022989"/>
    </source>
</evidence>
<evidence type="ECO:0000256" key="4">
    <source>
        <dbReference type="ARBA" id="ARBA00023136"/>
    </source>
</evidence>
<feature type="transmembrane region" description="Helical" evidence="5">
    <location>
        <begin position="43"/>
        <end position="62"/>
    </location>
</feature>
<feature type="transmembrane region" description="Helical" evidence="5">
    <location>
        <begin position="82"/>
        <end position="99"/>
    </location>
</feature>
<dbReference type="GO" id="GO:0016020">
    <property type="term" value="C:membrane"/>
    <property type="evidence" value="ECO:0007669"/>
    <property type="project" value="UniProtKB-SubCell"/>
</dbReference>
<reference evidence="6" key="1">
    <citation type="submission" date="2018-05" db="EMBL/GenBank/DDBJ databases">
        <authorList>
            <person name="Lanie J.A."/>
            <person name="Ng W.-L."/>
            <person name="Kazmierczak K.M."/>
            <person name="Andrzejewski T.M."/>
            <person name="Davidsen T.M."/>
            <person name="Wayne K.J."/>
            <person name="Tettelin H."/>
            <person name="Glass J.I."/>
            <person name="Rusch D."/>
            <person name="Podicherti R."/>
            <person name="Tsui H.-C.T."/>
            <person name="Winkler M.E."/>
        </authorList>
    </citation>
    <scope>NUCLEOTIDE SEQUENCE</scope>
</reference>
<proteinExistence type="predicted"/>
<feature type="transmembrane region" description="Helical" evidence="5">
    <location>
        <begin position="155"/>
        <end position="179"/>
    </location>
</feature>
<evidence type="ECO:0000256" key="5">
    <source>
        <dbReference type="SAM" id="Phobius"/>
    </source>
</evidence>
<name>A0A381YGM1_9ZZZZ</name>
<gene>
    <name evidence="6" type="ORF">METZ01_LOCUS128421</name>
</gene>
<protein>
    <recommendedName>
        <fullName evidence="7">Hemolysin III</fullName>
    </recommendedName>
</protein>
<dbReference type="PANTHER" id="PTHR20855:SF3">
    <property type="entry name" value="LD03007P"/>
    <property type="match status" value="1"/>
</dbReference>
<keyword evidence="4 5" id="KW-0472">Membrane</keyword>
<dbReference type="AlphaFoldDB" id="A0A381YGM1"/>
<evidence type="ECO:0000313" key="6">
    <source>
        <dbReference type="EMBL" id="SVA75567.1"/>
    </source>
</evidence>
<evidence type="ECO:0000256" key="2">
    <source>
        <dbReference type="ARBA" id="ARBA00022692"/>
    </source>
</evidence>
<feature type="transmembrane region" description="Helical" evidence="5">
    <location>
        <begin position="106"/>
        <end position="123"/>
    </location>
</feature>
<sequence length="219" mass="23650">VPIAEPVATKPLFRGVAHRAAFIASLTLAPIMVVRAPGIAPRFVTALYCLSIVALFGVSALYHRVDWGPRGRSVMQRLDHATIFVAIAATYTPVAAFALSPWAARLVLSLVWGGALIGTWVRLRFTDAPTPVVALPYLVVGWCLLPVVADAWHHLGVAGFVLLLIGGLLYTSGAVVFAFRRPDPWPDTFGFHEVFHLLTIAAAALHYVAFAFFVLPKAT</sequence>
<evidence type="ECO:0008006" key="7">
    <source>
        <dbReference type="Google" id="ProtNLM"/>
    </source>
</evidence>
<accession>A0A381YGM1</accession>